<comment type="caution">
    <text evidence="4">The sequence shown here is derived from an EMBL/GenBank/DDBJ whole genome shotgun (WGS) entry which is preliminary data.</text>
</comment>
<dbReference type="Pfam" id="PF09423">
    <property type="entry name" value="PhoD"/>
    <property type="match status" value="1"/>
</dbReference>
<gene>
    <name evidence="4" type="ORF">EV378_4347</name>
</gene>
<dbReference type="InterPro" id="IPR038607">
    <property type="entry name" value="PhoD-like_sf"/>
</dbReference>
<dbReference type="Proteomes" id="UP000295560">
    <property type="component" value="Unassembled WGS sequence"/>
</dbReference>
<dbReference type="Gene3D" id="3.60.21.70">
    <property type="entry name" value="PhoD-like phosphatase"/>
    <property type="match status" value="1"/>
</dbReference>
<dbReference type="Gene3D" id="2.60.40.380">
    <property type="entry name" value="Purple acid phosphatase-like, N-terminal"/>
    <property type="match status" value="1"/>
</dbReference>
<dbReference type="InterPro" id="IPR018946">
    <property type="entry name" value="PhoD-like_MPP"/>
</dbReference>
<keyword evidence="5" id="KW-1185">Reference proteome</keyword>
<dbReference type="EMBL" id="SMFZ01000002">
    <property type="protein sequence ID" value="TCK20388.1"/>
    <property type="molecule type" value="Genomic_DNA"/>
</dbReference>
<proteinExistence type="predicted"/>
<dbReference type="PANTHER" id="PTHR43606:SF2">
    <property type="entry name" value="ALKALINE PHOSPHATASE FAMILY PROTEIN (AFU_ORTHOLOGUE AFUA_5G03860)"/>
    <property type="match status" value="1"/>
</dbReference>
<protein>
    <submittedName>
        <fullName evidence="4">Alkaline phosphatase D</fullName>
    </submittedName>
</protein>
<dbReference type="InterPro" id="IPR029052">
    <property type="entry name" value="Metallo-depent_PP-like"/>
</dbReference>
<dbReference type="InterPro" id="IPR006311">
    <property type="entry name" value="TAT_signal"/>
</dbReference>
<dbReference type="PROSITE" id="PS51318">
    <property type="entry name" value="TAT"/>
    <property type="match status" value="1"/>
</dbReference>
<feature type="region of interest" description="Disordered" evidence="1">
    <location>
        <begin position="32"/>
        <end position="58"/>
    </location>
</feature>
<evidence type="ECO:0000259" key="2">
    <source>
        <dbReference type="Pfam" id="PF09423"/>
    </source>
</evidence>
<dbReference type="SUPFAM" id="SSF56300">
    <property type="entry name" value="Metallo-dependent phosphatases"/>
    <property type="match status" value="1"/>
</dbReference>
<evidence type="ECO:0000313" key="4">
    <source>
        <dbReference type="EMBL" id="TCK20388.1"/>
    </source>
</evidence>
<sequence length="538" mass="58727">MMPTTPRSRRTVLRAGLVAGAALTATGTLTGPALGAVPTRSSAPGSAAPGDPFGLGVASGEPDASSVVLWTRLASDPTAEDGLGGLGDRSTDVEWEVAEDERFSRVVRRGRVRTGPDDGHSVHVEAGGLAPQRDYWFRFRAGRAVSPAGRTRTAPPAAAMTPLTMCFTSCSQFEHGWFTAYRRLAEEHPDIVLHLGDYMYEYGKGGYDAPGGNVRDHAGPETTTLANYRQRYGQYHADTDLQAAHAAAPWLVVFDDHEVENNWAGNVRELPVDPPGDFAARKAAAFRAYWENMPLRAAQRPRGSSMRLYRRVPFGGLVTFHMLDTRQYRGDQPCDDEFGKDCPSRTDPARSLPGSAQERWIADGFAGSRARWDVLGQQVFFSQVDFTPGAGRGFNPDAWDGYPGSRDRVVDGWVAATERGRARNLVVLTGDVHAHWAADVKRRFDDPSSPVIGTELVSSSITSGGDGSEQKKETAATLAENPHVRFYNNRRGYVRTRFEAGTMTSEFKVVPYVKKPGAPVETRARFVTEDRRPGLTPA</sequence>
<feature type="region of interest" description="Disordered" evidence="1">
    <location>
        <begin position="332"/>
        <end position="353"/>
    </location>
</feature>
<dbReference type="AlphaFoldDB" id="A0A4R1HFE9"/>
<dbReference type="CDD" id="cd07389">
    <property type="entry name" value="MPP_PhoD"/>
    <property type="match status" value="1"/>
</dbReference>
<accession>A0A4R1HFE9</accession>
<evidence type="ECO:0000256" key="1">
    <source>
        <dbReference type="SAM" id="MobiDB-lite"/>
    </source>
</evidence>
<dbReference type="Pfam" id="PF16655">
    <property type="entry name" value="PhoD_N"/>
    <property type="match status" value="1"/>
</dbReference>
<dbReference type="InterPro" id="IPR032093">
    <property type="entry name" value="PhoD_N"/>
</dbReference>
<dbReference type="PANTHER" id="PTHR43606">
    <property type="entry name" value="PHOSPHATASE, PUTATIVE (AFU_ORTHOLOGUE AFUA_6G08710)-RELATED"/>
    <property type="match status" value="1"/>
</dbReference>
<evidence type="ECO:0000313" key="5">
    <source>
        <dbReference type="Proteomes" id="UP000295560"/>
    </source>
</evidence>
<feature type="compositionally biased region" description="Basic and acidic residues" evidence="1">
    <location>
        <begin position="337"/>
        <end position="348"/>
    </location>
</feature>
<feature type="domain" description="Phospholipase D N-terminal" evidence="3">
    <location>
        <begin position="55"/>
        <end position="153"/>
    </location>
</feature>
<organism evidence="4 5">
    <name type="scientific">Pseudonocardia endophytica</name>
    <dbReference type="NCBI Taxonomy" id="401976"/>
    <lineage>
        <taxon>Bacteria</taxon>
        <taxon>Bacillati</taxon>
        <taxon>Actinomycetota</taxon>
        <taxon>Actinomycetes</taxon>
        <taxon>Pseudonocardiales</taxon>
        <taxon>Pseudonocardiaceae</taxon>
        <taxon>Pseudonocardia</taxon>
    </lineage>
</organism>
<evidence type="ECO:0000259" key="3">
    <source>
        <dbReference type="Pfam" id="PF16655"/>
    </source>
</evidence>
<feature type="domain" description="PhoD-like phosphatase metallophosphatase" evidence="2">
    <location>
        <begin position="166"/>
        <end position="507"/>
    </location>
</feature>
<reference evidence="4 5" key="1">
    <citation type="submission" date="2019-03" db="EMBL/GenBank/DDBJ databases">
        <title>Sequencing the genomes of 1000 actinobacteria strains.</title>
        <authorList>
            <person name="Klenk H.-P."/>
        </authorList>
    </citation>
    <scope>NUCLEOTIDE SEQUENCE [LARGE SCALE GENOMIC DNA]</scope>
    <source>
        <strain evidence="4 5">DSM 44969</strain>
    </source>
</reference>
<dbReference type="InterPro" id="IPR052900">
    <property type="entry name" value="Phospholipid_Metab_Enz"/>
</dbReference>
<name>A0A4R1HFE9_PSEEN</name>